<evidence type="ECO:0000313" key="4">
    <source>
        <dbReference type="EMBL" id="SCT34026.1"/>
    </source>
</evidence>
<dbReference type="OrthoDB" id="9801813at2"/>
<dbReference type="EMBL" id="FMPG01000013">
    <property type="protein sequence ID" value="SCT34026.1"/>
    <property type="molecule type" value="Genomic_DNA"/>
</dbReference>
<dbReference type="Proteomes" id="UP000095412">
    <property type="component" value="Unassembled WGS sequence"/>
</dbReference>
<dbReference type="InterPro" id="IPR041685">
    <property type="entry name" value="AAA_GajA/Old/RecF-like"/>
</dbReference>
<dbReference type="PANTHER" id="PTHR43581:SF4">
    <property type="entry name" value="ATP_GTP PHOSPHATASE"/>
    <property type="match status" value="1"/>
</dbReference>
<sequence>MKLKSIKIEGFRKHYSTEVICEDTTFLIGPNNAGKSSVLKAIKYLLEDKKKMDDGDFCRFINSNNEVDKLTDKVIITAEFNNLRDESLNWRGFNSHRLFKNQDFENEGYSIFYKKTFDNSTCQIEMKQKVLTLKEDFSNCKKIQDFIDKGVDISVFEDSLSSIKPDKKLTSTDFEKLKEEGTDILFNISDSIEWFKNPGGISPNVSSRLPKFLLIEDKSQDNELSGQTGALMTTLKQLFEDVREESTNFKRAQHYLNELAKELNPQDEDSEFSQLLNELNHVVSDVFPDTSFIAQANLSDANDAIKPSFDVQLGSNVYTSISNQGSGVVRSAIFAMLRYRNMRENKKKQQGEYIRPLLIAFEEPEIYLHPQAAKQMKETIYSLSLQDNNQIICTTHSPYMIDLSKNTRQILNAFSLEYKQNPLGNDETDIEHIVINPFNISTKFKNLVSEDKTHVKMILKVDDSIAKIFFAKNVLVIEGDTEELVLKETILRMPENMQKEFSYNWEIVKARGKATIISLVNYLKSMGIKIHVIHDRDGNTPGAIKFNKPISEALNDDNKLHLLKECIEDTLGYKAPSNEKPYQAYKFINENWGDSWENVNDNWKKIIDCLYKQR</sequence>
<reference evidence="4 6" key="2">
    <citation type="submission" date="2016-09" db="EMBL/GenBank/DDBJ databases">
        <authorList>
            <consortium name="Pathogen Informatics"/>
        </authorList>
    </citation>
    <scope>NUCLEOTIDE SEQUENCE [LARGE SCALE GENOMIC DNA]</scope>
    <source>
        <strain evidence="4 6">82B</strain>
    </source>
</reference>
<reference evidence="3 5" key="1">
    <citation type="submission" date="2016-09" db="EMBL/GenBank/DDBJ databases">
        <authorList>
            <consortium name="Pathogen Informatics"/>
            <person name="Sun Q."/>
            <person name="Inoue M."/>
        </authorList>
    </citation>
    <scope>NUCLEOTIDE SEQUENCE [LARGE SCALE GENOMIC DNA]</scope>
    <source>
        <strain evidence="3 5">82C</strain>
    </source>
</reference>
<evidence type="ECO:0000259" key="2">
    <source>
        <dbReference type="Pfam" id="PF20469"/>
    </source>
</evidence>
<dbReference type="InterPro" id="IPR051396">
    <property type="entry name" value="Bact_Antivir_Def_Nuclease"/>
</dbReference>
<dbReference type="InterPro" id="IPR034139">
    <property type="entry name" value="TOPRIM_OLD"/>
</dbReference>
<dbReference type="Gene3D" id="3.40.50.300">
    <property type="entry name" value="P-loop containing nucleotide triphosphate hydrolases"/>
    <property type="match status" value="1"/>
</dbReference>
<protein>
    <submittedName>
        <fullName evidence="4">Uncharacterized conserved protein</fullName>
    </submittedName>
</protein>
<evidence type="ECO:0000313" key="3">
    <source>
        <dbReference type="EMBL" id="SCT28065.1"/>
    </source>
</evidence>
<feature type="domain" description="Endonuclease GajA/Old nuclease/RecF-like AAA" evidence="1">
    <location>
        <begin position="1"/>
        <end position="401"/>
    </location>
</feature>
<keyword evidence="5" id="KW-1185">Reference proteome</keyword>
<feature type="domain" description="OLD protein-like TOPRIM" evidence="2">
    <location>
        <begin position="469"/>
        <end position="537"/>
    </location>
</feature>
<dbReference type="PANTHER" id="PTHR43581">
    <property type="entry name" value="ATP/GTP PHOSPHATASE"/>
    <property type="match status" value="1"/>
</dbReference>
<dbReference type="Pfam" id="PF13175">
    <property type="entry name" value="AAA_15"/>
    <property type="match status" value="1"/>
</dbReference>
<evidence type="ECO:0000313" key="6">
    <source>
        <dbReference type="Proteomes" id="UP000095768"/>
    </source>
</evidence>
<dbReference type="Pfam" id="PF20469">
    <property type="entry name" value="OLD-like_TOPRIM"/>
    <property type="match status" value="1"/>
</dbReference>
<evidence type="ECO:0000259" key="1">
    <source>
        <dbReference type="Pfam" id="PF13175"/>
    </source>
</evidence>
<evidence type="ECO:0000313" key="5">
    <source>
        <dbReference type="Proteomes" id="UP000095412"/>
    </source>
</evidence>
<dbReference type="EMBL" id="FMPI01000017">
    <property type="protein sequence ID" value="SCT28065.1"/>
    <property type="molecule type" value="Genomic_DNA"/>
</dbReference>
<dbReference type="InterPro" id="IPR027417">
    <property type="entry name" value="P-loop_NTPase"/>
</dbReference>
<dbReference type="SUPFAM" id="SSF52540">
    <property type="entry name" value="P-loop containing nucleoside triphosphate hydrolases"/>
    <property type="match status" value="1"/>
</dbReference>
<dbReference type="RefSeq" id="WP_069996245.1">
    <property type="nucleotide sequence ID" value="NZ_FMPG01000013.1"/>
</dbReference>
<dbReference type="Proteomes" id="UP000095768">
    <property type="component" value="Unassembled WGS sequence"/>
</dbReference>
<accession>A0A1D4PZ36</accession>
<proteinExistence type="predicted"/>
<dbReference type="AlphaFoldDB" id="A0A1D4PZ36"/>
<gene>
    <name evidence="4" type="ORF">SAMEA2297795_02284</name>
    <name evidence="3" type="ORF">SAMEA2297796_02083</name>
</gene>
<organism evidence="4 6">
    <name type="scientific">Staphylococcus caeli</name>
    <dbReference type="NCBI Taxonomy" id="2201815"/>
    <lineage>
        <taxon>Bacteria</taxon>
        <taxon>Bacillati</taxon>
        <taxon>Bacillota</taxon>
        <taxon>Bacilli</taxon>
        <taxon>Bacillales</taxon>
        <taxon>Staphylococcaceae</taxon>
        <taxon>Staphylococcus</taxon>
    </lineage>
</organism>
<name>A0A1D4PZ36_9STAP</name>